<comment type="caution">
    <text evidence="17">The sequence shown here is derived from an EMBL/GenBank/DDBJ whole genome shotgun (WGS) entry which is preliminary data.</text>
</comment>
<evidence type="ECO:0000256" key="5">
    <source>
        <dbReference type="ARBA" id="ARBA00022679"/>
    </source>
</evidence>
<evidence type="ECO:0000313" key="18">
    <source>
        <dbReference type="Proteomes" id="UP001162972"/>
    </source>
</evidence>
<evidence type="ECO:0000256" key="8">
    <source>
        <dbReference type="ARBA" id="ARBA00022729"/>
    </source>
</evidence>
<dbReference type="GO" id="GO:0061630">
    <property type="term" value="F:ubiquitin protein ligase activity"/>
    <property type="evidence" value="ECO:0007669"/>
    <property type="project" value="UniProtKB-EC"/>
</dbReference>
<name>A0AAD6JTI1_9ROSI</name>
<keyword evidence="6 15" id="KW-0812">Transmembrane</keyword>
<evidence type="ECO:0000313" key="17">
    <source>
        <dbReference type="EMBL" id="KAJ6411046.1"/>
    </source>
</evidence>
<evidence type="ECO:0000256" key="10">
    <source>
        <dbReference type="ARBA" id="ARBA00022786"/>
    </source>
</evidence>
<comment type="subcellular location">
    <subcellularLocation>
        <location evidence="2">Membrane</location>
        <topology evidence="2">Single-pass membrane protein</topology>
    </subcellularLocation>
</comment>
<dbReference type="PANTHER" id="PTHR46279:SF9">
    <property type="entry name" value="OS01G0116300 PROTEIN"/>
    <property type="match status" value="1"/>
</dbReference>
<keyword evidence="12 15" id="KW-1133">Transmembrane helix</keyword>
<evidence type="ECO:0000256" key="9">
    <source>
        <dbReference type="ARBA" id="ARBA00022771"/>
    </source>
</evidence>
<evidence type="ECO:0000256" key="3">
    <source>
        <dbReference type="ARBA" id="ARBA00004906"/>
    </source>
</evidence>
<evidence type="ECO:0000256" key="13">
    <source>
        <dbReference type="ARBA" id="ARBA00023136"/>
    </source>
</evidence>
<keyword evidence="9" id="KW-0863">Zinc-finger</keyword>
<evidence type="ECO:0000259" key="16">
    <source>
        <dbReference type="Pfam" id="PF13947"/>
    </source>
</evidence>
<protein>
    <recommendedName>
        <fullName evidence="4">RING-type E3 ubiquitin transferase</fullName>
        <ecNumber evidence="4">2.3.2.27</ecNumber>
    </recommendedName>
</protein>
<dbReference type="PANTHER" id="PTHR46279">
    <property type="entry name" value="RING/U-BOX SUPERFAMILY PROTEIN"/>
    <property type="match status" value="1"/>
</dbReference>
<evidence type="ECO:0000256" key="15">
    <source>
        <dbReference type="SAM" id="Phobius"/>
    </source>
</evidence>
<dbReference type="InterPro" id="IPR025287">
    <property type="entry name" value="WAK_GUB"/>
</dbReference>
<keyword evidence="11" id="KW-0862">Zinc</keyword>
<evidence type="ECO:0000256" key="14">
    <source>
        <dbReference type="ARBA" id="ARBA00024209"/>
    </source>
</evidence>
<comment type="pathway">
    <text evidence="3">Protein modification; protein ubiquitination.</text>
</comment>
<dbReference type="Pfam" id="PF13947">
    <property type="entry name" value="GUB_WAK_bind"/>
    <property type="match status" value="1"/>
</dbReference>
<keyword evidence="13 15" id="KW-0472">Membrane</keyword>
<dbReference type="EC" id="2.3.2.27" evidence="4"/>
<evidence type="ECO:0000256" key="4">
    <source>
        <dbReference type="ARBA" id="ARBA00012483"/>
    </source>
</evidence>
<dbReference type="Proteomes" id="UP001162972">
    <property type="component" value="Chromosome 15Z"/>
</dbReference>
<dbReference type="GO" id="GO:0016020">
    <property type="term" value="C:membrane"/>
    <property type="evidence" value="ECO:0007669"/>
    <property type="project" value="UniProtKB-SubCell"/>
</dbReference>
<keyword evidence="7" id="KW-0479">Metal-binding</keyword>
<dbReference type="GO" id="GO:0030247">
    <property type="term" value="F:polysaccharide binding"/>
    <property type="evidence" value="ECO:0007669"/>
    <property type="project" value="InterPro"/>
</dbReference>
<keyword evidence="5" id="KW-0808">Transferase</keyword>
<evidence type="ECO:0000256" key="6">
    <source>
        <dbReference type="ARBA" id="ARBA00022692"/>
    </source>
</evidence>
<evidence type="ECO:0000256" key="2">
    <source>
        <dbReference type="ARBA" id="ARBA00004167"/>
    </source>
</evidence>
<dbReference type="AlphaFoldDB" id="A0AAD6JTI1"/>
<evidence type="ECO:0000256" key="12">
    <source>
        <dbReference type="ARBA" id="ARBA00022989"/>
    </source>
</evidence>
<dbReference type="InterPro" id="IPR046948">
    <property type="entry name" value="ATL20-22-like"/>
</dbReference>
<comment type="catalytic activity">
    <reaction evidence="1">
        <text>S-ubiquitinyl-[E2 ubiquitin-conjugating enzyme]-L-cysteine + [acceptor protein]-L-lysine = [E2 ubiquitin-conjugating enzyme]-L-cysteine + N(6)-ubiquitinyl-[acceptor protein]-L-lysine.</text>
        <dbReference type="EC" id="2.3.2.27"/>
    </reaction>
</comment>
<keyword evidence="18" id="KW-1185">Reference proteome</keyword>
<evidence type="ECO:0000256" key="1">
    <source>
        <dbReference type="ARBA" id="ARBA00000900"/>
    </source>
</evidence>
<dbReference type="GO" id="GO:0008270">
    <property type="term" value="F:zinc ion binding"/>
    <property type="evidence" value="ECO:0007669"/>
    <property type="project" value="UniProtKB-KW"/>
</dbReference>
<keyword evidence="8" id="KW-0732">Signal</keyword>
<evidence type="ECO:0000256" key="7">
    <source>
        <dbReference type="ARBA" id="ARBA00022723"/>
    </source>
</evidence>
<feature type="domain" description="Wall-associated receptor kinase galacturonan-binding" evidence="16">
    <location>
        <begin position="2"/>
        <end position="66"/>
    </location>
</feature>
<accession>A0AAD6JTI1</accession>
<dbReference type="EMBL" id="JAPFFJ010000014">
    <property type="protein sequence ID" value="KAJ6411046.1"/>
    <property type="molecule type" value="Genomic_DNA"/>
</dbReference>
<feature type="transmembrane region" description="Helical" evidence="15">
    <location>
        <begin position="148"/>
        <end position="167"/>
    </location>
</feature>
<reference evidence="17 18" key="1">
    <citation type="journal article" date="2023" name="Int. J. Mol. Sci.">
        <title>De Novo Assembly and Annotation of 11 Diverse Shrub Willow (Salix) Genomes Reveals Novel Gene Organization in Sex-Linked Regions.</title>
        <authorList>
            <person name="Hyden B."/>
            <person name="Feng K."/>
            <person name="Yates T.B."/>
            <person name="Jawdy S."/>
            <person name="Cereghino C."/>
            <person name="Smart L.B."/>
            <person name="Muchero W."/>
        </authorList>
    </citation>
    <scope>NUCLEOTIDE SEQUENCE [LARGE SCALE GENOMIC DNA]</scope>
    <source>
        <tissue evidence="17">Shoot tip</tissue>
    </source>
</reference>
<gene>
    <name evidence="17" type="ORF">OIU84_007740</name>
</gene>
<keyword evidence="10" id="KW-0833">Ubl conjugation pathway</keyword>
<proteinExistence type="inferred from homology"/>
<sequence>MCREERCKKHGPVIRFPFRIKGKQPDYCGYPGFDLSCTDRKETLLELPTSMKLYVNEIDYASQLIVARDPDECLPKQIRNFSLSRSPFGSGYKGLIPSETFEMKNTLHLNWSKPHSGLCEQQGKFCRRKNSSARIEIECYDKPKSKEVAAVGSVFLLLVIFAAYRVYSIDKAARENQKRIETFLADYKSFKPTRYMNANLPGRPLLHALEVISEAE</sequence>
<evidence type="ECO:0000256" key="11">
    <source>
        <dbReference type="ARBA" id="ARBA00022833"/>
    </source>
</evidence>
<organism evidence="17 18">
    <name type="scientific">Salix udensis</name>
    <dbReference type="NCBI Taxonomy" id="889485"/>
    <lineage>
        <taxon>Eukaryota</taxon>
        <taxon>Viridiplantae</taxon>
        <taxon>Streptophyta</taxon>
        <taxon>Embryophyta</taxon>
        <taxon>Tracheophyta</taxon>
        <taxon>Spermatophyta</taxon>
        <taxon>Magnoliopsida</taxon>
        <taxon>eudicotyledons</taxon>
        <taxon>Gunneridae</taxon>
        <taxon>Pentapetalae</taxon>
        <taxon>rosids</taxon>
        <taxon>fabids</taxon>
        <taxon>Malpighiales</taxon>
        <taxon>Salicaceae</taxon>
        <taxon>Saliceae</taxon>
        <taxon>Salix</taxon>
    </lineage>
</organism>
<comment type="similarity">
    <text evidence="14">Belongs to the RING-type zinc finger family. ATL subfamily.</text>
</comment>